<dbReference type="AlphaFoldDB" id="A0A0A9A1I7"/>
<proteinExistence type="predicted"/>
<organism evidence="1">
    <name type="scientific">Arundo donax</name>
    <name type="common">Giant reed</name>
    <name type="synonym">Donax arundinaceus</name>
    <dbReference type="NCBI Taxonomy" id="35708"/>
    <lineage>
        <taxon>Eukaryota</taxon>
        <taxon>Viridiplantae</taxon>
        <taxon>Streptophyta</taxon>
        <taxon>Embryophyta</taxon>
        <taxon>Tracheophyta</taxon>
        <taxon>Spermatophyta</taxon>
        <taxon>Magnoliopsida</taxon>
        <taxon>Liliopsida</taxon>
        <taxon>Poales</taxon>
        <taxon>Poaceae</taxon>
        <taxon>PACMAD clade</taxon>
        <taxon>Arundinoideae</taxon>
        <taxon>Arundineae</taxon>
        <taxon>Arundo</taxon>
    </lineage>
</organism>
<reference evidence="1" key="1">
    <citation type="submission" date="2014-09" db="EMBL/GenBank/DDBJ databases">
        <authorList>
            <person name="Magalhaes I.L.F."/>
            <person name="Oliveira U."/>
            <person name="Santos F.R."/>
            <person name="Vidigal T.H.D.A."/>
            <person name="Brescovit A.D."/>
            <person name="Santos A.J."/>
        </authorList>
    </citation>
    <scope>NUCLEOTIDE SEQUENCE</scope>
    <source>
        <tissue evidence="1">Shoot tissue taken approximately 20 cm above the soil surface</tissue>
    </source>
</reference>
<reference evidence="1" key="2">
    <citation type="journal article" date="2015" name="Data Brief">
        <title>Shoot transcriptome of the giant reed, Arundo donax.</title>
        <authorList>
            <person name="Barrero R.A."/>
            <person name="Guerrero F.D."/>
            <person name="Moolhuijzen P."/>
            <person name="Goolsby J.A."/>
            <person name="Tidwell J."/>
            <person name="Bellgard S.E."/>
            <person name="Bellgard M.I."/>
        </authorList>
    </citation>
    <scope>NUCLEOTIDE SEQUENCE</scope>
    <source>
        <tissue evidence="1">Shoot tissue taken approximately 20 cm above the soil surface</tissue>
    </source>
</reference>
<evidence type="ECO:0000313" key="1">
    <source>
        <dbReference type="EMBL" id="JAD43813.1"/>
    </source>
</evidence>
<protein>
    <submittedName>
        <fullName evidence="1">Uncharacterized protein</fullName>
    </submittedName>
</protein>
<dbReference type="EMBL" id="GBRH01254082">
    <property type="protein sequence ID" value="JAD43813.1"/>
    <property type="molecule type" value="Transcribed_RNA"/>
</dbReference>
<name>A0A0A9A1I7_ARUDO</name>
<accession>A0A0A9A1I7</accession>
<sequence>MHSFKKDYCHTLYTLYALR</sequence>